<evidence type="ECO:0000313" key="3">
    <source>
        <dbReference type="EMBL" id="KAJ8915646.1"/>
    </source>
</evidence>
<organism evidence="3 4">
    <name type="scientific">Exocentrus adspersus</name>
    <dbReference type="NCBI Taxonomy" id="1586481"/>
    <lineage>
        <taxon>Eukaryota</taxon>
        <taxon>Metazoa</taxon>
        <taxon>Ecdysozoa</taxon>
        <taxon>Arthropoda</taxon>
        <taxon>Hexapoda</taxon>
        <taxon>Insecta</taxon>
        <taxon>Pterygota</taxon>
        <taxon>Neoptera</taxon>
        <taxon>Endopterygota</taxon>
        <taxon>Coleoptera</taxon>
        <taxon>Polyphaga</taxon>
        <taxon>Cucujiformia</taxon>
        <taxon>Chrysomeloidea</taxon>
        <taxon>Cerambycidae</taxon>
        <taxon>Lamiinae</taxon>
        <taxon>Acanthocinini</taxon>
        <taxon>Exocentrus</taxon>
    </lineage>
</organism>
<protein>
    <submittedName>
        <fullName evidence="3">Uncharacterized protein</fullName>
    </submittedName>
</protein>
<comment type="caution">
    <text evidence="3">The sequence shown here is derived from an EMBL/GenBank/DDBJ whole genome shotgun (WGS) entry which is preliminary data.</text>
</comment>
<evidence type="ECO:0000313" key="4">
    <source>
        <dbReference type="Proteomes" id="UP001159042"/>
    </source>
</evidence>
<accession>A0AAV8VMP0</accession>
<keyword evidence="1" id="KW-0812">Transmembrane</keyword>
<feature type="chain" id="PRO_5043597276" evidence="2">
    <location>
        <begin position="24"/>
        <end position="336"/>
    </location>
</feature>
<dbReference type="EMBL" id="JANEYG010000051">
    <property type="protein sequence ID" value="KAJ8915646.1"/>
    <property type="molecule type" value="Genomic_DNA"/>
</dbReference>
<keyword evidence="1" id="KW-0472">Membrane</keyword>
<keyword evidence="1" id="KW-1133">Transmembrane helix</keyword>
<evidence type="ECO:0000256" key="1">
    <source>
        <dbReference type="SAM" id="Phobius"/>
    </source>
</evidence>
<dbReference type="AlphaFoldDB" id="A0AAV8VMP0"/>
<keyword evidence="4" id="KW-1185">Reference proteome</keyword>
<dbReference type="Proteomes" id="UP001159042">
    <property type="component" value="Unassembled WGS sequence"/>
</dbReference>
<feature type="signal peptide" evidence="2">
    <location>
        <begin position="1"/>
        <end position="23"/>
    </location>
</feature>
<keyword evidence="2" id="KW-0732">Signal</keyword>
<proteinExistence type="predicted"/>
<sequence>MILHKTSIINLIPLLLHLSHVCGIWPPPYSVNLSHEETFVISEMLKDNDVQDVYDEEELIKQEDTRERLNLKTSENEEFYRIHQQARRYNDRLSKDEGYNKDKVQIFKEFNPDVEEPVPWKAGFVDEKGKFLEDEDTFYFDLEDNFNDNKAKRSNEEANNNTDKVNYDYKNFKAEYENNIKAAVKANDTVKYTTVKEDESVKDSVKAMVDFKKTPRNCTAEEMKGIGLGAVECFWVEMQQPRMKNHMFEKILRVFIIWVILYIVIAIPCWCQYGWCCCCCRCKFCYPRENIAEVQKFFAQNPIGIYHDDEGNVYTYKPTNYEKYAYKKLEKAIGNL</sequence>
<feature type="transmembrane region" description="Helical" evidence="1">
    <location>
        <begin position="251"/>
        <end position="275"/>
    </location>
</feature>
<reference evidence="3 4" key="1">
    <citation type="journal article" date="2023" name="Insect Mol. Biol.">
        <title>Genome sequencing provides insights into the evolution of gene families encoding plant cell wall-degrading enzymes in longhorned beetles.</title>
        <authorList>
            <person name="Shin N.R."/>
            <person name="Okamura Y."/>
            <person name="Kirsch R."/>
            <person name="Pauchet Y."/>
        </authorList>
    </citation>
    <scope>NUCLEOTIDE SEQUENCE [LARGE SCALE GENOMIC DNA]</scope>
    <source>
        <strain evidence="3">EAD_L_NR</strain>
    </source>
</reference>
<evidence type="ECO:0000256" key="2">
    <source>
        <dbReference type="SAM" id="SignalP"/>
    </source>
</evidence>
<name>A0AAV8VMP0_9CUCU</name>
<gene>
    <name evidence="3" type="ORF">NQ315_003430</name>
</gene>